<dbReference type="Proteomes" id="UP000521032">
    <property type="component" value="Unassembled WGS sequence"/>
</dbReference>
<dbReference type="EMBL" id="CAJEWE010000010">
    <property type="protein sequence ID" value="CAD2075714.1"/>
    <property type="molecule type" value="Genomic_DNA"/>
</dbReference>
<dbReference type="GO" id="GO:0003984">
    <property type="term" value="F:acetolactate synthase activity"/>
    <property type="evidence" value="ECO:0007669"/>
    <property type="project" value="UniProtKB-UniRule"/>
</dbReference>
<keyword evidence="8" id="KW-0808">Transferase</keyword>
<sequence length="157" mass="17412">MRRIIVLDLINSSGVLNRITGMLSKRNFNIHSITGGPSESGTTKMTVVVDIPKSLGAEQLTKQLNKLIDVLKVTDITEESFVERELGMFKVNVSRIERSEIEAIVRPFRARVLDISTDSMIIEVTGVPSKIDAFFDLIKPYGIEAESRTGITAFTRG</sequence>
<dbReference type="NCBIfam" id="NF008864">
    <property type="entry name" value="PRK11895.1"/>
    <property type="match status" value="1"/>
</dbReference>
<evidence type="ECO:0000256" key="3">
    <source>
        <dbReference type="ARBA" id="ARBA00006341"/>
    </source>
</evidence>
<comment type="subunit">
    <text evidence="4 8">Dimer of large and small chains.</text>
</comment>
<dbReference type="InterPro" id="IPR027271">
    <property type="entry name" value="Acetolactate_synth/TF_NikR_C"/>
</dbReference>
<evidence type="ECO:0000256" key="1">
    <source>
        <dbReference type="ARBA" id="ARBA00004974"/>
    </source>
</evidence>
<evidence type="ECO:0000259" key="9">
    <source>
        <dbReference type="PROSITE" id="PS51671"/>
    </source>
</evidence>
<evidence type="ECO:0000256" key="6">
    <source>
        <dbReference type="ARBA" id="ARBA00023304"/>
    </source>
</evidence>
<comment type="caution">
    <text evidence="10">The sequence shown here is derived from an EMBL/GenBank/DDBJ whole genome shotgun (WGS) entry which is preliminary data.</text>
</comment>
<dbReference type="UniPathway" id="UPA00049">
    <property type="reaction ID" value="UER00059"/>
</dbReference>
<evidence type="ECO:0000256" key="2">
    <source>
        <dbReference type="ARBA" id="ARBA00005025"/>
    </source>
</evidence>
<dbReference type="Gene3D" id="3.30.70.260">
    <property type="match status" value="1"/>
</dbReference>
<dbReference type="PROSITE" id="PS51671">
    <property type="entry name" value="ACT"/>
    <property type="match status" value="1"/>
</dbReference>
<dbReference type="Pfam" id="PF22629">
    <property type="entry name" value="ACT_AHAS_ss"/>
    <property type="match status" value="1"/>
</dbReference>
<dbReference type="AlphaFoldDB" id="A0A6V7RF03"/>
<evidence type="ECO:0000313" key="11">
    <source>
        <dbReference type="Proteomes" id="UP000521032"/>
    </source>
</evidence>
<gene>
    <name evidence="10" type="primary">ilvH</name>
    <name evidence="10" type="ORF">JEOSCH030_00893</name>
</gene>
<dbReference type="InterPro" id="IPR004789">
    <property type="entry name" value="Acetalactate_synth_ssu"/>
</dbReference>
<evidence type="ECO:0000256" key="7">
    <source>
        <dbReference type="ARBA" id="ARBA00048670"/>
    </source>
</evidence>
<dbReference type="GO" id="GO:0009099">
    <property type="term" value="P:L-valine biosynthetic process"/>
    <property type="evidence" value="ECO:0007669"/>
    <property type="project" value="UniProtKB-UniRule"/>
</dbReference>
<protein>
    <recommendedName>
        <fullName evidence="8">Acetolactate synthase small subunit</fullName>
        <shortName evidence="8">AHAS</shortName>
        <shortName evidence="8">ALS</shortName>
        <ecNumber evidence="8">2.2.1.6</ecNumber>
    </recommendedName>
    <alternativeName>
        <fullName evidence="8">Acetohydroxy-acid synthase small subunit</fullName>
    </alternativeName>
</protein>
<dbReference type="GO" id="GO:1990610">
    <property type="term" value="F:acetolactate synthase regulator activity"/>
    <property type="evidence" value="ECO:0007669"/>
    <property type="project" value="UniProtKB-UniRule"/>
</dbReference>
<accession>A0A6V7RF03</accession>
<dbReference type="RefSeq" id="WP_186086824.1">
    <property type="nucleotide sequence ID" value="NZ_BMDB01000001.1"/>
</dbReference>
<comment type="pathway">
    <text evidence="1 8">Amino-acid biosynthesis; L-isoleucine biosynthesis; L-isoleucine from 2-oxobutanoate: step 1/4.</text>
</comment>
<evidence type="ECO:0000256" key="8">
    <source>
        <dbReference type="RuleBase" id="RU368092"/>
    </source>
</evidence>
<dbReference type="GO" id="GO:0005829">
    <property type="term" value="C:cytosol"/>
    <property type="evidence" value="ECO:0007669"/>
    <property type="project" value="TreeGrafter"/>
</dbReference>
<name>A0A6V7RF03_9BACL</name>
<keyword evidence="5 8" id="KW-0028">Amino-acid biosynthesis</keyword>
<comment type="catalytic activity">
    <reaction evidence="7 8">
        <text>2 pyruvate + H(+) = (2S)-2-acetolactate + CO2</text>
        <dbReference type="Rhea" id="RHEA:25249"/>
        <dbReference type="ChEBI" id="CHEBI:15361"/>
        <dbReference type="ChEBI" id="CHEBI:15378"/>
        <dbReference type="ChEBI" id="CHEBI:16526"/>
        <dbReference type="ChEBI" id="CHEBI:58476"/>
        <dbReference type="EC" id="2.2.1.6"/>
    </reaction>
</comment>
<dbReference type="InterPro" id="IPR002912">
    <property type="entry name" value="ACT_dom"/>
</dbReference>
<dbReference type="PANTHER" id="PTHR30239:SF0">
    <property type="entry name" value="ACETOLACTATE SYNTHASE SMALL SUBUNIT 1, CHLOROPLASTIC"/>
    <property type="match status" value="1"/>
</dbReference>
<evidence type="ECO:0000256" key="5">
    <source>
        <dbReference type="ARBA" id="ARBA00022605"/>
    </source>
</evidence>
<dbReference type="InterPro" id="IPR045865">
    <property type="entry name" value="ACT-like_dom_sf"/>
</dbReference>
<dbReference type="InterPro" id="IPR054480">
    <property type="entry name" value="AHAS_small-like_ACT"/>
</dbReference>
<dbReference type="GO" id="GO:0009097">
    <property type="term" value="P:isoleucine biosynthetic process"/>
    <property type="evidence" value="ECO:0007669"/>
    <property type="project" value="UniProtKB-UniRule"/>
</dbReference>
<evidence type="ECO:0000313" key="10">
    <source>
        <dbReference type="EMBL" id="CAD2075714.1"/>
    </source>
</evidence>
<comment type="similarity">
    <text evidence="3 8">Belongs to the acetolactate synthase small subunit family.</text>
</comment>
<dbReference type="InterPro" id="IPR019455">
    <property type="entry name" value="Acetolactate_synth_ssu_C"/>
</dbReference>
<evidence type="ECO:0000256" key="4">
    <source>
        <dbReference type="ARBA" id="ARBA00011744"/>
    </source>
</evidence>
<dbReference type="SUPFAM" id="SSF55021">
    <property type="entry name" value="ACT-like"/>
    <property type="match status" value="2"/>
</dbReference>
<dbReference type="UniPathway" id="UPA00047">
    <property type="reaction ID" value="UER00055"/>
</dbReference>
<proteinExistence type="inferred from homology"/>
<keyword evidence="11" id="KW-1185">Reference proteome</keyword>
<dbReference type="Gene3D" id="3.30.70.1150">
    <property type="entry name" value="ACT-like. Chain A, domain 2"/>
    <property type="match status" value="1"/>
</dbReference>
<keyword evidence="6 8" id="KW-0100">Branched-chain amino acid biosynthesis</keyword>
<comment type="pathway">
    <text evidence="2 8">Amino-acid biosynthesis; L-valine biosynthesis; L-valine from pyruvate: step 1/4.</text>
</comment>
<dbReference type="InterPro" id="IPR039557">
    <property type="entry name" value="AHAS_ACT"/>
</dbReference>
<dbReference type="CDD" id="cd04878">
    <property type="entry name" value="ACT_AHAS"/>
    <property type="match status" value="1"/>
</dbReference>
<reference evidence="10 11" key="1">
    <citation type="submission" date="2020-07" db="EMBL/GenBank/DDBJ databases">
        <authorList>
            <person name="Criscuolo A."/>
        </authorList>
    </citation>
    <scope>NUCLEOTIDE SEQUENCE [LARGE SCALE GENOMIC DNA]</scope>
    <source>
        <strain evidence="11">CIP 111030</strain>
    </source>
</reference>
<dbReference type="NCBIfam" id="TIGR00119">
    <property type="entry name" value="acolac_sm"/>
    <property type="match status" value="1"/>
</dbReference>
<organism evidence="10 11">
    <name type="scientific">Phocicoccus schoeneichii</name>
    <dbReference type="NCBI Taxonomy" id="1812261"/>
    <lineage>
        <taxon>Bacteria</taxon>
        <taxon>Bacillati</taxon>
        <taxon>Bacillota</taxon>
        <taxon>Bacilli</taxon>
        <taxon>Bacillales</taxon>
        <taxon>Salinicoccaceae</taxon>
        <taxon>Phocicoccus</taxon>
    </lineage>
</organism>
<feature type="domain" description="ACT" evidence="9">
    <location>
        <begin position="4"/>
        <end position="78"/>
    </location>
</feature>
<dbReference type="Pfam" id="PF10369">
    <property type="entry name" value="ALS_ss_C"/>
    <property type="match status" value="1"/>
</dbReference>
<comment type="function">
    <text evidence="8">Catalyzes the conversion of 2 pyruvate molecules into acetolactate in the first common step of the biosynthetic pathway of the branched-amino acids such as leucine, isoleucine, and valine.</text>
</comment>
<dbReference type="PANTHER" id="PTHR30239">
    <property type="entry name" value="ACETOLACTATE SYNTHASE SMALL SUBUNIT"/>
    <property type="match status" value="1"/>
</dbReference>
<dbReference type="EC" id="2.2.1.6" evidence="8"/>